<dbReference type="Proteomes" id="UP000746741">
    <property type="component" value="Unassembled WGS sequence"/>
</dbReference>
<proteinExistence type="predicted"/>
<reference evidence="1" key="3">
    <citation type="journal article" date="2021" name="Syst. Appl. Microbiol.">
        <title>Roseomonas hellenica sp. nov., isolated from roots of wild-growing Alkanna tinctoria.</title>
        <authorList>
            <person name="Rat A."/>
            <person name="Naranjo H.D."/>
            <person name="Lebbe L."/>
            <person name="Cnockaert M."/>
            <person name="Krigas N."/>
            <person name="Grigoriadou K."/>
            <person name="Maloupa E."/>
            <person name="Willems A."/>
        </authorList>
    </citation>
    <scope>NUCLEOTIDE SEQUENCE</scope>
    <source>
        <strain evidence="1">LMG 31161</strain>
    </source>
</reference>
<name>A0A9X9WMJ3_9PROT</name>
<dbReference type="EMBL" id="JAAEDK010000056">
    <property type="protein sequence ID" value="MBR0661553.1"/>
    <property type="molecule type" value="Genomic_DNA"/>
</dbReference>
<accession>A0A9X9WMJ3</accession>
<dbReference type="RefSeq" id="WP_168042292.1">
    <property type="nucleotide sequence ID" value="NZ_JAAEDK010000056.1"/>
</dbReference>
<dbReference type="AlphaFoldDB" id="A0A9X9WMJ3"/>
<sequence length="170" mass="19369">MKRRIIVIDTSILCCWLRIPGKETAGSGEFQWDFERVKKVIDSEVKKRSTLVLPVATIIETGNHIAQCSGDRFNLAQEFANYLRLSANAETPWAAFTEQLDLWSSEKLNNLANDWPNQAVQRRTIGDVTINHVANWYSKAGYEVEILTGDAGLKAYEPKTPMLVPRRRQF</sequence>
<dbReference type="EMBL" id="JAAVUP010000004">
    <property type="protein sequence ID" value="NKE18389.1"/>
    <property type="molecule type" value="Genomic_DNA"/>
</dbReference>
<keyword evidence="3" id="KW-1185">Reference proteome</keyword>
<dbReference type="Proteomes" id="UP001138708">
    <property type="component" value="Unassembled WGS sequence"/>
</dbReference>
<protein>
    <recommendedName>
        <fullName evidence="5">PIN domain-containing protein</fullName>
    </recommendedName>
</protein>
<reference evidence="2 3" key="2">
    <citation type="submission" date="2020-02" db="EMBL/GenBank/DDBJ databases">
        <authorList>
            <person name="Sun Q."/>
            <person name="Inoue M."/>
        </authorList>
    </citation>
    <scope>NUCLEOTIDE SEQUENCE [LARGE SCALE GENOMIC DNA]</scope>
    <source>
        <strain evidence="2 3">KCTC 22478</strain>
    </source>
</reference>
<reference evidence="1" key="1">
    <citation type="submission" date="2020-01" db="EMBL/GenBank/DDBJ databases">
        <authorList>
            <person name="Rat A."/>
        </authorList>
    </citation>
    <scope>NUCLEOTIDE SEQUENCE</scope>
    <source>
        <strain evidence="1">LMG 31161</strain>
    </source>
</reference>
<evidence type="ECO:0000313" key="2">
    <source>
        <dbReference type="EMBL" id="NKE18389.1"/>
    </source>
</evidence>
<gene>
    <name evidence="2" type="ORF">GWK15_15655</name>
    <name evidence="1" type="ORF">GXW75_20025</name>
</gene>
<organism evidence="1 4">
    <name type="scientific">Neoroseomonas oryzicola</name>
    <dbReference type="NCBI Taxonomy" id="535904"/>
    <lineage>
        <taxon>Bacteria</taxon>
        <taxon>Pseudomonadati</taxon>
        <taxon>Pseudomonadota</taxon>
        <taxon>Alphaproteobacteria</taxon>
        <taxon>Acetobacterales</taxon>
        <taxon>Acetobacteraceae</taxon>
        <taxon>Neoroseomonas</taxon>
    </lineage>
</organism>
<evidence type="ECO:0000313" key="3">
    <source>
        <dbReference type="Proteomes" id="UP000746741"/>
    </source>
</evidence>
<evidence type="ECO:0000313" key="4">
    <source>
        <dbReference type="Proteomes" id="UP001138708"/>
    </source>
</evidence>
<comment type="caution">
    <text evidence="1">The sequence shown here is derived from an EMBL/GenBank/DDBJ whole genome shotgun (WGS) entry which is preliminary data.</text>
</comment>
<evidence type="ECO:0008006" key="5">
    <source>
        <dbReference type="Google" id="ProtNLM"/>
    </source>
</evidence>
<evidence type="ECO:0000313" key="1">
    <source>
        <dbReference type="EMBL" id="MBR0661553.1"/>
    </source>
</evidence>